<evidence type="ECO:0000256" key="3">
    <source>
        <dbReference type="ARBA" id="ARBA00022801"/>
    </source>
</evidence>
<dbReference type="PANTHER" id="PTHR22939:SF129">
    <property type="entry name" value="SERINE PROTEASE HTRA2, MITOCHONDRIAL"/>
    <property type="match status" value="1"/>
</dbReference>
<dbReference type="STRING" id="1801997.A3J64_03345"/>
<feature type="domain" description="PDZ" evidence="4">
    <location>
        <begin position="214"/>
        <end position="274"/>
    </location>
</feature>
<organism evidence="5 6">
    <name type="scientific">Candidatus Portnoybacteria bacterium RIFCSPHIGHO2_12_FULL_38_9</name>
    <dbReference type="NCBI Taxonomy" id="1801997"/>
    <lineage>
        <taxon>Bacteria</taxon>
        <taxon>Candidatus Portnoyibacteriota</taxon>
    </lineage>
</organism>
<dbReference type="InterPro" id="IPR043504">
    <property type="entry name" value="Peptidase_S1_PA_chymotrypsin"/>
</dbReference>
<protein>
    <recommendedName>
        <fullName evidence="4">PDZ domain-containing protein</fullName>
    </recommendedName>
</protein>
<name>A0A1G2FGK9_9BACT</name>
<dbReference type="GO" id="GO:0004252">
    <property type="term" value="F:serine-type endopeptidase activity"/>
    <property type="evidence" value="ECO:0007669"/>
    <property type="project" value="InterPro"/>
</dbReference>
<dbReference type="Proteomes" id="UP000177061">
    <property type="component" value="Unassembled WGS sequence"/>
</dbReference>
<dbReference type="Gene3D" id="2.30.42.10">
    <property type="match status" value="1"/>
</dbReference>
<comment type="caution">
    <text evidence="5">The sequence shown here is derived from an EMBL/GenBank/DDBJ whole genome shotgun (WGS) entry which is preliminary data.</text>
</comment>
<dbReference type="CDD" id="cd06779">
    <property type="entry name" value="cpPDZ_Deg_HtrA-like"/>
    <property type="match status" value="1"/>
</dbReference>
<comment type="similarity">
    <text evidence="1">Belongs to the peptidase S1C family.</text>
</comment>
<keyword evidence="3" id="KW-0378">Hydrolase</keyword>
<evidence type="ECO:0000313" key="6">
    <source>
        <dbReference type="Proteomes" id="UP000177061"/>
    </source>
</evidence>
<sequence length="279" mass="30418">MDKKLKQQLTVIIAVSFLVSAAVGFVAGGLAGQLFGPGDLGASLLFRSEAPKLKAPKLIKTQEELVVQAVKEAAPAVVSVIVAKDLPVLEEYFEEDNPFEGDDFFRQFFGDDFFAPFKFQTPKYREKGTEKREIGGGTGFIVSSDGLILTNKHVVEDNEADYTVLTNEGEKISAQVLARDPIEDIAILKVNKNNLPVDYGALIIRGESPADLAVIPASPADKAGLAENDIILEVDNEKISRENPLAGIIQKRQPGDLVSLKVLRQRKEKMLQVILGEQT</sequence>
<dbReference type="SUPFAM" id="SSF50156">
    <property type="entry name" value="PDZ domain-like"/>
    <property type="match status" value="1"/>
</dbReference>
<dbReference type="PANTHER" id="PTHR22939">
    <property type="entry name" value="SERINE PROTEASE FAMILY S1C HTRA-RELATED"/>
    <property type="match status" value="1"/>
</dbReference>
<proteinExistence type="inferred from homology"/>
<dbReference type="InterPro" id="IPR001478">
    <property type="entry name" value="PDZ"/>
</dbReference>
<evidence type="ECO:0000256" key="2">
    <source>
        <dbReference type="ARBA" id="ARBA00022670"/>
    </source>
</evidence>
<evidence type="ECO:0000256" key="1">
    <source>
        <dbReference type="ARBA" id="ARBA00010541"/>
    </source>
</evidence>
<dbReference type="AlphaFoldDB" id="A0A1G2FGK9"/>
<dbReference type="EMBL" id="MHNB01000022">
    <property type="protein sequence ID" value="OGZ36738.1"/>
    <property type="molecule type" value="Genomic_DNA"/>
</dbReference>
<dbReference type="InterPro" id="IPR001940">
    <property type="entry name" value="Peptidase_S1C"/>
</dbReference>
<dbReference type="Pfam" id="PF13365">
    <property type="entry name" value="Trypsin_2"/>
    <property type="match status" value="1"/>
</dbReference>
<accession>A0A1G2FGK9</accession>
<keyword evidence="2" id="KW-0645">Protease</keyword>
<reference evidence="5 6" key="1">
    <citation type="journal article" date="2016" name="Nat. Commun.">
        <title>Thousands of microbial genomes shed light on interconnected biogeochemical processes in an aquifer system.</title>
        <authorList>
            <person name="Anantharaman K."/>
            <person name="Brown C.T."/>
            <person name="Hug L.A."/>
            <person name="Sharon I."/>
            <person name="Castelle C.J."/>
            <person name="Probst A.J."/>
            <person name="Thomas B.C."/>
            <person name="Singh A."/>
            <person name="Wilkins M.J."/>
            <person name="Karaoz U."/>
            <person name="Brodie E.L."/>
            <person name="Williams K.H."/>
            <person name="Hubbard S.S."/>
            <person name="Banfield J.F."/>
        </authorList>
    </citation>
    <scope>NUCLEOTIDE SEQUENCE [LARGE SCALE GENOMIC DNA]</scope>
</reference>
<gene>
    <name evidence="5" type="ORF">A3J64_03345</name>
</gene>
<dbReference type="Pfam" id="PF13180">
    <property type="entry name" value="PDZ_2"/>
    <property type="match status" value="1"/>
</dbReference>
<dbReference type="InterPro" id="IPR036034">
    <property type="entry name" value="PDZ_sf"/>
</dbReference>
<evidence type="ECO:0000259" key="4">
    <source>
        <dbReference type="Pfam" id="PF13180"/>
    </source>
</evidence>
<dbReference type="GO" id="GO:0006508">
    <property type="term" value="P:proteolysis"/>
    <property type="evidence" value="ECO:0007669"/>
    <property type="project" value="UniProtKB-KW"/>
</dbReference>
<dbReference type="Gene3D" id="2.40.10.10">
    <property type="entry name" value="Trypsin-like serine proteases"/>
    <property type="match status" value="1"/>
</dbReference>
<evidence type="ECO:0000313" key="5">
    <source>
        <dbReference type="EMBL" id="OGZ36738.1"/>
    </source>
</evidence>
<dbReference type="SUPFAM" id="SSF50494">
    <property type="entry name" value="Trypsin-like serine proteases"/>
    <property type="match status" value="1"/>
</dbReference>
<dbReference type="InterPro" id="IPR009003">
    <property type="entry name" value="Peptidase_S1_PA"/>
</dbReference>
<dbReference type="PRINTS" id="PR00834">
    <property type="entry name" value="PROTEASES2C"/>
</dbReference>